<comment type="caution">
    <text evidence="7">The sequence shown here is derived from an EMBL/GenBank/DDBJ whole genome shotgun (WGS) entry which is preliminary data.</text>
</comment>
<dbReference type="EC" id="2.1.1.199" evidence="6"/>
<name>A0A523QGU2_UNCAE</name>
<dbReference type="Pfam" id="PF01795">
    <property type="entry name" value="Methyltransf_5"/>
    <property type="match status" value="1"/>
</dbReference>
<comment type="function">
    <text evidence="6">Specifically methylates the N4 position of cytidine in position 1402 (C1402) of 16S rRNA.</text>
</comment>
<dbReference type="SUPFAM" id="SSF53335">
    <property type="entry name" value="S-adenosyl-L-methionine-dependent methyltransferases"/>
    <property type="match status" value="1"/>
</dbReference>
<dbReference type="EMBL" id="SOKU01000310">
    <property type="protein sequence ID" value="TES84592.1"/>
    <property type="molecule type" value="Genomic_DNA"/>
</dbReference>
<keyword evidence="5 6" id="KW-0949">S-adenosyl-L-methionine</keyword>
<comment type="subcellular location">
    <subcellularLocation>
        <location evidence="6">Cytoplasm</location>
    </subcellularLocation>
</comment>
<dbReference type="PANTHER" id="PTHR11265">
    <property type="entry name" value="S-ADENOSYL-METHYLTRANSFERASE MRAW"/>
    <property type="match status" value="1"/>
</dbReference>
<dbReference type="InterPro" id="IPR029063">
    <property type="entry name" value="SAM-dependent_MTases_sf"/>
</dbReference>
<dbReference type="Proteomes" id="UP000320781">
    <property type="component" value="Unassembled WGS sequence"/>
</dbReference>
<accession>A0A523QGU2</accession>
<dbReference type="HAMAP" id="MF_01007">
    <property type="entry name" value="16SrRNA_methyltr_H"/>
    <property type="match status" value="1"/>
</dbReference>
<dbReference type="SUPFAM" id="SSF81799">
    <property type="entry name" value="Putative methyltransferase TM0872, insert domain"/>
    <property type="match status" value="1"/>
</dbReference>
<comment type="similarity">
    <text evidence="1 6">Belongs to the methyltransferase superfamily. RsmH family.</text>
</comment>
<proteinExistence type="inferred from homology"/>
<evidence type="ECO:0000313" key="7">
    <source>
        <dbReference type="EMBL" id="TES84592.1"/>
    </source>
</evidence>
<keyword evidence="4 6" id="KW-0808">Transferase</keyword>
<dbReference type="InterPro" id="IPR023397">
    <property type="entry name" value="SAM-dep_MeTrfase_MraW_recog"/>
</dbReference>
<sequence>MTSSHIPVMVQEVLCWLHPEENSVYVDCTVGGGGHSKAILEKLKGKINILGIDRDEEALKIARAELGRYGEQVMLRQRNFRDLSVVLAEEGMEKVDGAFYDLGLSTIQLDDPRRGFSFRYDGPLDMRMDRSQSLTAAHLLRQLPGEELGDIFFRLGQERWAKRVAQFVVQERRVHPIETTSDLVEVIRKAIPARVRTKRKIHFATKIFQALRIQVNQELENIRESLICCFDLVRRQGRICFISYHSLEDRIVKEEFKKRDGTTVRILTKKVIKPSQEEIRKNPRARSARLRTAEVV</sequence>
<evidence type="ECO:0000313" key="8">
    <source>
        <dbReference type="Proteomes" id="UP000320781"/>
    </source>
</evidence>
<dbReference type="GO" id="GO:0005737">
    <property type="term" value="C:cytoplasm"/>
    <property type="evidence" value="ECO:0007669"/>
    <property type="project" value="UniProtKB-SubCell"/>
</dbReference>
<evidence type="ECO:0000256" key="2">
    <source>
        <dbReference type="ARBA" id="ARBA00022552"/>
    </source>
</evidence>
<dbReference type="NCBIfam" id="TIGR00006">
    <property type="entry name" value="16S rRNA (cytosine(1402)-N(4))-methyltransferase RsmH"/>
    <property type="match status" value="1"/>
</dbReference>
<keyword evidence="6" id="KW-0963">Cytoplasm</keyword>
<organism evidence="7 8">
    <name type="scientific">Aerophobetes bacterium</name>
    <dbReference type="NCBI Taxonomy" id="2030807"/>
    <lineage>
        <taxon>Bacteria</taxon>
        <taxon>Candidatus Aerophobota</taxon>
    </lineage>
</organism>
<feature type="binding site" evidence="6">
    <location>
        <position position="101"/>
    </location>
    <ligand>
        <name>S-adenosyl-L-methionine</name>
        <dbReference type="ChEBI" id="CHEBI:59789"/>
    </ligand>
</feature>
<keyword evidence="2 6" id="KW-0698">rRNA processing</keyword>
<dbReference type="GO" id="GO:0071424">
    <property type="term" value="F:rRNA (cytosine-N4-)-methyltransferase activity"/>
    <property type="evidence" value="ECO:0007669"/>
    <property type="project" value="UniProtKB-UniRule"/>
</dbReference>
<dbReference type="AlphaFoldDB" id="A0A523QGU2"/>
<evidence type="ECO:0000256" key="5">
    <source>
        <dbReference type="ARBA" id="ARBA00022691"/>
    </source>
</evidence>
<gene>
    <name evidence="6 7" type="primary">rsmH</name>
    <name evidence="7" type="ORF">E3J95_06360</name>
</gene>
<protein>
    <recommendedName>
        <fullName evidence="6">Ribosomal RNA small subunit methyltransferase H</fullName>
        <ecNumber evidence="6">2.1.1.199</ecNumber>
    </recommendedName>
    <alternativeName>
        <fullName evidence="6">16S rRNA m(4)C1402 methyltransferase</fullName>
    </alternativeName>
    <alternativeName>
        <fullName evidence="6">rRNA (cytosine-N(4)-)-methyltransferase RsmH</fullName>
    </alternativeName>
</protein>
<dbReference type="Gene3D" id="1.10.150.170">
    <property type="entry name" value="Putative methyltransferase TM0872, insert domain"/>
    <property type="match status" value="1"/>
</dbReference>
<feature type="binding site" evidence="6">
    <location>
        <begin position="33"/>
        <end position="35"/>
    </location>
    <ligand>
        <name>S-adenosyl-L-methionine</name>
        <dbReference type="ChEBI" id="CHEBI:59789"/>
    </ligand>
</feature>
<feature type="binding site" evidence="6">
    <location>
        <position position="80"/>
    </location>
    <ligand>
        <name>S-adenosyl-L-methionine</name>
        <dbReference type="ChEBI" id="CHEBI:59789"/>
    </ligand>
</feature>
<dbReference type="InterPro" id="IPR002903">
    <property type="entry name" value="RsmH"/>
</dbReference>
<evidence type="ECO:0000256" key="4">
    <source>
        <dbReference type="ARBA" id="ARBA00022679"/>
    </source>
</evidence>
<dbReference type="GO" id="GO:0070475">
    <property type="term" value="P:rRNA base methylation"/>
    <property type="evidence" value="ECO:0007669"/>
    <property type="project" value="UniProtKB-UniRule"/>
</dbReference>
<evidence type="ECO:0000256" key="3">
    <source>
        <dbReference type="ARBA" id="ARBA00022603"/>
    </source>
</evidence>
<dbReference type="Gene3D" id="3.40.50.150">
    <property type="entry name" value="Vaccinia Virus protein VP39"/>
    <property type="match status" value="1"/>
</dbReference>
<evidence type="ECO:0000256" key="6">
    <source>
        <dbReference type="HAMAP-Rule" id="MF_01007"/>
    </source>
</evidence>
<feature type="binding site" evidence="6">
    <location>
        <position position="53"/>
    </location>
    <ligand>
        <name>S-adenosyl-L-methionine</name>
        <dbReference type="ChEBI" id="CHEBI:59789"/>
    </ligand>
</feature>
<keyword evidence="3 6" id="KW-0489">Methyltransferase</keyword>
<comment type="catalytic activity">
    <reaction evidence="6">
        <text>cytidine(1402) in 16S rRNA + S-adenosyl-L-methionine = N(4)-methylcytidine(1402) in 16S rRNA + S-adenosyl-L-homocysteine + H(+)</text>
        <dbReference type="Rhea" id="RHEA:42928"/>
        <dbReference type="Rhea" id="RHEA-COMP:10286"/>
        <dbReference type="Rhea" id="RHEA-COMP:10287"/>
        <dbReference type="ChEBI" id="CHEBI:15378"/>
        <dbReference type="ChEBI" id="CHEBI:57856"/>
        <dbReference type="ChEBI" id="CHEBI:59789"/>
        <dbReference type="ChEBI" id="CHEBI:74506"/>
        <dbReference type="ChEBI" id="CHEBI:82748"/>
        <dbReference type="EC" id="2.1.1.199"/>
    </reaction>
</comment>
<reference evidence="7 8" key="1">
    <citation type="submission" date="2019-03" db="EMBL/GenBank/DDBJ databases">
        <title>Metabolic potential of uncultured bacteria and archaea associated with petroleum seepage in deep-sea sediments.</title>
        <authorList>
            <person name="Dong X."/>
            <person name="Hubert C."/>
        </authorList>
    </citation>
    <scope>NUCLEOTIDE SEQUENCE [LARGE SCALE GENOMIC DNA]</scope>
    <source>
        <strain evidence="7">E44_bin92</strain>
    </source>
</reference>
<dbReference type="PANTHER" id="PTHR11265:SF0">
    <property type="entry name" value="12S RRNA N4-METHYLCYTIDINE METHYLTRANSFERASE"/>
    <property type="match status" value="1"/>
</dbReference>
<feature type="binding site" evidence="6">
    <location>
        <position position="108"/>
    </location>
    <ligand>
        <name>S-adenosyl-L-methionine</name>
        <dbReference type="ChEBI" id="CHEBI:59789"/>
    </ligand>
</feature>
<dbReference type="PIRSF" id="PIRSF004486">
    <property type="entry name" value="MraW"/>
    <property type="match status" value="1"/>
</dbReference>
<evidence type="ECO:0000256" key="1">
    <source>
        <dbReference type="ARBA" id="ARBA00010396"/>
    </source>
</evidence>